<dbReference type="InterPro" id="IPR057684">
    <property type="entry name" value="DUF7924"/>
</dbReference>
<dbReference type="Pfam" id="PF25545">
    <property type="entry name" value="DUF7924"/>
    <property type="match status" value="1"/>
</dbReference>
<proteinExistence type="predicted"/>
<organism evidence="3 4">
    <name type="scientific">Exophiala sideris</name>
    <dbReference type="NCBI Taxonomy" id="1016849"/>
    <lineage>
        <taxon>Eukaryota</taxon>
        <taxon>Fungi</taxon>
        <taxon>Dikarya</taxon>
        <taxon>Ascomycota</taxon>
        <taxon>Pezizomycotina</taxon>
        <taxon>Eurotiomycetes</taxon>
        <taxon>Chaetothyriomycetidae</taxon>
        <taxon>Chaetothyriales</taxon>
        <taxon>Herpotrichiellaceae</taxon>
        <taxon>Exophiala</taxon>
    </lineage>
</organism>
<gene>
    <name evidence="3" type="ORF">LTR69_011274</name>
</gene>
<dbReference type="EMBL" id="JAVRRF010000052">
    <property type="protein sequence ID" value="KAK5048775.1"/>
    <property type="molecule type" value="Genomic_DNA"/>
</dbReference>
<accession>A0ABR0IV38</accession>
<feature type="region of interest" description="Disordered" evidence="1">
    <location>
        <begin position="160"/>
        <end position="201"/>
    </location>
</feature>
<feature type="compositionally biased region" description="Basic residues" evidence="1">
    <location>
        <begin position="160"/>
        <end position="170"/>
    </location>
</feature>
<evidence type="ECO:0000259" key="2">
    <source>
        <dbReference type="Pfam" id="PF25545"/>
    </source>
</evidence>
<reference evidence="3 4" key="1">
    <citation type="submission" date="2023-08" db="EMBL/GenBank/DDBJ databases">
        <title>Black Yeasts Isolated from many extreme environments.</title>
        <authorList>
            <person name="Coleine C."/>
            <person name="Stajich J.E."/>
            <person name="Selbmann L."/>
        </authorList>
    </citation>
    <scope>NUCLEOTIDE SEQUENCE [LARGE SCALE GENOMIC DNA]</scope>
    <source>
        <strain evidence="3 4">CCFEE 6328</strain>
    </source>
</reference>
<feature type="compositionally biased region" description="Polar residues" evidence="1">
    <location>
        <begin position="174"/>
        <end position="185"/>
    </location>
</feature>
<keyword evidence="4" id="KW-1185">Reference proteome</keyword>
<name>A0ABR0IV38_9EURO</name>
<evidence type="ECO:0000313" key="3">
    <source>
        <dbReference type="EMBL" id="KAK5048775.1"/>
    </source>
</evidence>
<dbReference type="Proteomes" id="UP001345691">
    <property type="component" value="Unassembled WGS sequence"/>
</dbReference>
<comment type="caution">
    <text evidence="3">The sequence shown here is derived from an EMBL/GenBank/DDBJ whole genome shotgun (WGS) entry which is preliminary data.</text>
</comment>
<evidence type="ECO:0000313" key="4">
    <source>
        <dbReference type="Proteomes" id="UP001345691"/>
    </source>
</evidence>
<dbReference type="PANTHER" id="PTHR42470:SF2">
    <property type="match status" value="1"/>
</dbReference>
<feature type="domain" description="DUF7924" evidence="2">
    <location>
        <begin position="252"/>
        <end position="475"/>
    </location>
</feature>
<feature type="region of interest" description="Disordered" evidence="1">
    <location>
        <begin position="1"/>
        <end position="127"/>
    </location>
</feature>
<evidence type="ECO:0000256" key="1">
    <source>
        <dbReference type="SAM" id="MobiDB-lite"/>
    </source>
</evidence>
<protein>
    <recommendedName>
        <fullName evidence="2">DUF7924 domain-containing protein</fullName>
    </recommendedName>
</protein>
<dbReference type="PANTHER" id="PTHR42470">
    <property type="entry name" value="VAST DOMAIN-CONTAINING PROTEIN"/>
    <property type="match status" value="1"/>
</dbReference>
<feature type="compositionally biased region" description="Polar residues" evidence="1">
    <location>
        <begin position="27"/>
        <end position="37"/>
    </location>
</feature>
<feature type="compositionally biased region" description="Basic and acidic residues" evidence="1">
    <location>
        <begin position="186"/>
        <end position="201"/>
    </location>
</feature>
<sequence length="495" mass="56671">MARRDSITARRTSRQSLPDQDHIPASIVSTRGTSQGKRPQGIKKREKRNPVRRSARLDGSSKIQETQQKTSHHSLPSPISDVKHLHRAHPFSTLLSTNPRKRKRETERQSSPPSPKRPRTSYPIPSAQDVGSVTYWTQTYHWPPGYLSESGEMSHLLARKKSTASLRRKRSDSESGAPSSTTPSDQKPREEKSAPYQDPRYRSLLEAKGSFMGKYVGRNEEGPTAETKKEYKSLLEAKQTVPEHSLFQDEFFEETCEMIQDRNEAKVIQDAARLIIPSAQSLAIRGAKHLRCLIESVNEGWNNSIPVTKPRPQPDYSVDFKRAAFTETQLQKLQPFVGDPTDNSFFMGTWYMYFPFFSTEVKCGAAALDVADRQNAHSMTLAVRGVVELFKLVKREKELHREILAFSISHDCESVRIYGHYPVTEDQKTSFYRHTIRKFDFTEQDGKEKWTAYKFTKSVYDTWVPAHFKRLCSAIDMIPPDIHFELSEGSDLQFP</sequence>
<feature type="compositionally biased region" description="Basic residues" evidence="1">
    <location>
        <begin position="40"/>
        <end position="54"/>
    </location>
</feature>